<gene>
    <name evidence="1" type="ORF">HMPREF9153_1212</name>
</gene>
<organism evidence="1 2">
    <name type="scientific">Cutibacterium avidum ATCC 25577</name>
    <dbReference type="NCBI Taxonomy" id="997355"/>
    <lineage>
        <taxon>Bacteria</taxon>
        <taxon>Bacillati</taxon>
        <taxon>Actinomycetota</taxon>
        <taxon>Actinomycetes</taxon>
        <taxon>Propionibacteriales</taxon>
        <taxon>Propionibacteriaceae</taxon>
        <taxon>Cutibacterium</taxon>
    </lineage>
</organism>
<dbReference type="Pfam" id="PF13692">
    <property type="entry name" value="Glyco_trans_1_4"/>
    <property type="match status" value="1"/>
</dbReference>
<name>G4CXF5_9ACTN</name>
<evidence type="ECO:0008006" key="3">
    <source>
        <dbReference type="Google" id="ProtNLM"/>
    </source>
</evidence>
<dbReference type="Gene3D" id="3.40.50.2000">
    <property type="entry name" value="Glycogen Phosphorylase B"/>
    <property type="match status" value="1"/>
</dbReference>
<reference evidence="1 2" key="1">
    <citation type="submission" date="2011-06" db="EMBL/GenBank/DDBJ databases">
        <authorList>
            <person name="Muzny D."/>
            <person name="Qin X."/>
            <person name="Deng J."/>
            <person name="Jiang H."/>
            <person name="Liu Y."/>
            <person name="Qu J."/>
            <person name="Song X.-Z."/>
            <person name="Zhang L."/>
            <person name="Thornton R."/>
            <person name="Coyle M."/>
            <person name="Francisco L."/>
            <person name="Jackson L."/>
            <person name="Javaid M."/>
            <person name="Korchina V."/>
            <person name="Kovar C."/>
            <person name="Mata R."/>
            <person name="Mathew T."/>
            <person name="Ngo R."/>
            <person name="Nguyen L."/>
            <person name="Nguyen N."/>
            <person name="Okwuonu G."/>
            <person name="Ongeri F."/>
            <person name="Pham C."/>
            <person name="Simmons D."/>
            <person name="Wilczek-Boney K."/>
            <person name="Hale W."/>
            <person name="Jakkamsetti A."/>
            <person name="Pham P."/>
            <person name="Ruth R."/>
            <person name="San Lucas F."/>
            <person name="Warren J."/>
            <person name="Zhang J."/>
            <person name="Zhao Z."/>
            <person name="Zhou C."/>
            <person name="Zhu D."/>
            <person name="Lee S."/>
            <person name="Bess C."/>
            <person name="Blankenburg K."/>
            <person name="Forbes L."/>
            <person name="Fu Q."/>
            <person name="Gubbala S."/>
            <person name="Hirani K."/>
            <person name="Jayaseelan J.C."/>
            <person name="Lara F."/>
            <person name="Munidasa M."/>
            <person name="Palculict T."/>
            <person name="Patil S."/>
            <person name="Pu L.-L."/>
            <person name="Saada N."/>
            <person name="Tang L."/>
            <person name="Weissenberger G."/>
            <person name="Zhu Y."/>
            <person name="Hemphill L."/>
            <person name="Shang Y."/>
            <person name="Youmans B."/>
            <person name="Ayvaz T."/>
            <person name="Ross M."/>
            <person name="Santibanez J."/>
            <person name="Aqrawi P."/>
            <person name="Gross S."/>
            <person name="Joshi V."/>
            <person name="Fowler G."/>
            <person name="Nazareth L."/>
            <person name="Reid J."/>
            <person name="Worley K."/>
            <person name="Petrosino J."/>
            <person name="Highlander S."/>
            <person name="Gibbs R."/>
        </authorList>
    </citation>
    <scope>NUCLEOTIDE SEQUENCE [LARGE SCALE GENOMIC DNA]</scope>
    <source>
        <strain evidence="1 2">ATCC 25577</strain>
    </source>
</reference>
<comment type="caution">
    <text evidence="1">The sequence shown here is derived from an EMBL/GenBank/DDBJ whole genome shotgun (WGS) entry which is preliminary data.</text>
</comment>
<protein>
    <recommendedName>
        <fullName evidence="3">Glycosyl transferase family 1 domain-containing protein</fullName>
    </recommendedName>
</protein>
<proteinExistence type="predicted"/>
<dbReference type="PATRIC" id="fig|997355.3.peg.1192"/>
<dbReference type="PANTHER" id="PTHR12526">
    <property type="entry name" value="GLYCOSYLTRANSFERASE"/>
    <property type="match status" value="1"/>
</dbReference>
<sequence>MVFVGRLSGEKRVDLIISAFDAALAKRPDIRKSWVLEIYGAGVDAKYLTQVRDKSHYATNIRFMGRIDNIEQVFCGADLSVLASSFEGLPMTLIESIRCGTPPITTRCSDATTQITTRCGFLCDGDDIRTISTVMLEAMDEIIISPAKRLACFEVGREFDLKPIMDSWWALIDSCRSERNRQRCTSAR</sequence>
<evidence type="ECO:0000313" key="1">
    <source>
        <dbReference type="EMBL" id="EGY77669.1"/>
    </source>
</evidence>
<dbReference type="Proteomes" id="UP000005332">
    <property type="component" value="Unassembled WGS sequence"/>
</dbReference>
<keyword evidence="2" id="KW-1185">Reference proteome</keyword>
<dbReference type="EMBL" id="AGBA01000013">
    <property type="protein sequence ID" value="EGY77669.1"/>
    <property type="molecule type" value="Genomic_DNA"/>
</dbReference>
<dbReference type="PANTHER" id="PTHR12526:SF630">
    <property type="entry name" value="GLYCOSYLTRANSFERASE"/>
    <property type="match status" value="1"/>
</dbReference>
<dbReference type="SUPFAM" id="SSF53756">
    <property type="entry name" value="UDP-Glycosyltransferase/glycogen phosphorylase"/>
    <property type="match status" value="1"/>
</dbReference>
<dbReference type="HOGENOM" id="CLU_1439907_0_0_11"/>
<dbReference type="AlphaFoldDB" id="G4CXF5"/>
<accession>G4CXF5</accession>
<evidence type="ECO:0000313" key="2">
    <source>
        <dbReference type="Proteomes" id="UP000005332"/>
    </source>
</evidence>